<organism evidence="3 4">
    <name type="scientific">Lachnotalea glycerini</name>
    <dbReference type="NCBI Taxonomy" id="1763509"/>
    <lineage>
        <taxon>Bacteria</taxon>
        <taxon>Bacillati</taxon>
        <taxon>Bacillota</taxon>
        <taxon>Clostridia</taxon>
        <taxon>Lachnospirales</taxon>
        <taxon>Lachnospiraceae</taxon>
        <taxon>Lachnotalea</taxon>
    </lineage>
</organism>
<dbReference type="AlphaFoldDB" id="A0A255I0I3"/>
<gene>
    <name evidence="2" type="ORF">C8E03_11235</name>
    <name evidence="3" type="ORF">CG710_005630</name>
</gene>
<protein>
    <submittedName>
        <fullName evidence="2">Mor transcription activator family protein</fullName>
    </submittedName>
</protein>
<evidence type="ECO:0000313" key="2">
    <source>
        <dbReference type="EMBL" id="PXV86658.1"/>
    </source>
</evidence>
<evidence type="ECO:0000313" key="5">
    <source>
        <dbReference type="Proteomes" id="UP000247523"/>
    </source>
</evidence>
<dbReference type="InterPro" id="IPR009057">
    <property type="entry name" value="Homeodomain-like_sf"/>
</dbReference>
<dbReference type="OrthoDB" id="9800398at2"/>
<dbReference type="InterPro" id="IPR014875">
    <property type="entry name" value="Mor_transcription_activator"/>
</dbReference>
<evidence type="ECO:0000313" key="3">
    <source>
        <dbReference type="EMBL" id="RDY32162.1"/>
    </source>
</evidence>
<dbReference type="SUPFAM" id="SSF46689">
    <property type="entry name" value="Homeodomain-like"/>
    <property type="match status" value="1"/>
</dbReference>
<dbReference type="Pfam" id="PF08765">
    <property type="entry name" value="Mor"/>
    <property type="match status" value="1"/>
</dbReference>
<keyword evidence="4" id="KW-1185">Reference proteome</keyword>
<dbReference type="PANTHER" id="PTHR37812">
    <property type="entry name" value="MU-LIKE PROPHAGE FLUMU PROTEIN C"/>
    <property type="match status" value="1"/>
</dbReference>
<reference evidence="3 4" key="1">
    <citation type="journal article" date="2017" name="Genome Announc.">
        <title>Draft Genome Sequence of a Sporulating and Motile Strain of Lachnotalea glycerini Isolated from Water in Quebec City, Canada.</title>
        <authorList>
            <person name="Maheux A.F."/>
            <person name="Boudreau D.K."/>
            <person name="Berube E."/>
            <person name="Boissinot M."/>
            <person name="Raymond F."/>
            <person name="Brodeur S."/>
            <person name="Corbeil J."/>
            <person name="Isabel S."/>
            <person name="Omar R.F."/>
            <person name="Bergeron M.G."/>
        </authorList>
    </citation>
    <scope>NUCLEOTIDE SEQUENCE [LARGE SCALE GENOMIC DNA]</scope>
    <source>
        <strain evidence="3 4">CCRI-19302</strain>
    </source>
</reference>
<evidence type="ECO:0000259" key="1">
    <source>
        <dbReference type="Pfam" id="PF08765"/>
    </source>
</evidence>
<reference evidence="3" key="3">
    <citation type="submission" date="2018-07" db="EMBL/GenBank/DDBJ databases">
        <authorList>
            <person name="Quirk P.G."/>
            <person name="Krulwich T.A."/>
        </authorList>
    </citation>
    <scope>NUCLEOTIDE SEQUENCE</scope>
    <source>
        <strain evidence="3">CCRI-19302</strain>
    </source>
</reference>
<dbReference type="Proteomes" id="UP000247523">
    <property type="component" value="Unassembled WGS sequence"/>
</dbReference>
<sequence length="88" mass="10747">MGYRKAEEILPMEIIELIQRYVDGENIYIPRKENQRKEWGNKTLIRQELEKRNVQIFTDFQNGYKVHALSIKYFLSEKSIQRILRKMK</sequence>
<accession>A0A255I0I3</accession>
<proteinExistence type="predicted"/>
<dbReference type="EMBL" id="NOKA02000005">
    <property type="protein sequence ID" value="RDY32162.1"/>
    <property type="molecule type" value="Genomic_DNA"/>
</dbReference>
<dbReference type="Proteomes" id="UP000216411">
    <property type="component" value="Unassembled WGS sequence"/>
</dbReference>
<dbReference type="Gene3D" id="1.10.10.60">
    <property type="entry name" value="Homeodomain-like"/>
    <property type="match status" value="1"/>
</dbReference>
<dbReference type="NCBIfam" id="NF040785">
    <property type="entry name" value="CD3324_fam"/>
    <property type="match status" value="1"/>
</dbReference>
<dbReference type="RefSeq" id="WP_094380455.1">
    <property type="nucleotide sequence ID" value="NZ_NOKA02000005.1"/>
</dbReference>
<evidence type="ECO:0000313" key="4">
    <source>
        <dbReference type="Proteomes" id="UP000216411"/>
    </source>
</evidence>
<dbReference type="EMBL" id="QICS01000012">
    <property type="protein sequence ID" value="PXV86658.1"/>
    <property type="molecule type" value="Genomic_DNA"/>
</dbReference>
<dbReference type="InterPro" id="IPR049739">
    <property type="entry name" value="YraL-like"/>
</dbReference>
<dbReference type="PANTHER" id="PTHR37812:SF1">
    <property type="entry name" value="MU-LIKE PROPHAGE FLUMU PROTEIN C"/>
    <property type="match status" value="1"/>
</dbReference>
<reference evidence="2 5" key="2">
    <citation type="submission" date="2018-05" db="EMBL/GenBank/DDBJ databases">
        <title>Genomic Encyclopedia of Type Strains, Phase IV (KMG-IV): sequencing the most valuable type-strain genomes for metagenomic binning, comparative biology and taxonomic classification.</title>
        <authorList>
            <person name="Goeker M."/>
        </authorList>
    </citation>
    <scope>NUCLEOTIDE SEQUENCE [LARGE SCALE GENOMIC DNA]</scope>
    <source>
        <strain evidence="2 5">DSM 28816</strain>
    </source>
</reference>
<comment type="caution">
    <text evidence="3">The sequence shown here is derived from an EMBL/GenBank/DDBJ whole genome shotgun (WGS) entry which is preliminary data.</text>
</comment>
<name>A0A255I0I3_9FIRM</name>
<dbReference type="InterPro" id="IPR052411">
    <property type="entry name" value="c-mor_Regulatory_Protein"/>
</dbReference>
<feature type="domain" description="Mor transcription activator" evidence="1">
    <location>
        <begin position="9"/>
        <end position="87"/>
    </location>
</feature>